<evidence type="ECO:0000256" key="12">
    <source>
        <dbReference type="ARBA" id="ARBA00023012"/>
    </source>
</evidence>
<dbReference type="CDD" id="cd12913">
    <property type="entry name" value="PDC1_MCP_like"/>
    <property type="match status" value="1"/>
</dbReference>
<evidence type="ECO:0000256" key="10">
    <source>
        <dbReference type="ARBA" id="ARBA00022840"/>
    </source>
</evidence>
<feature type="transmembrane region" description="Helical" evidence="14">
    <location>
        <begin position="6"/>
        <end position="31"/>
    </location>
</feature>
<evidence type="ECO:0000256" key="7">
    <source>
        <dbReference type="ARBA" id="ARBA00022692"/>
    </source>
</evidence>
<dbReference type="Pfam" id="PF02518">
    <property type="entry name" value="HATPase_c"/>
    <property type="match status" value="1"/>
</dbReference>
<dbReference type="CDD" id="cd12912">
    <property type="entry name" value="PDC2_MCP_like"/>
    <property type="match status" value="1"/>
</dbReference>
<dbReference type="GO" id="GO:0000155">
    <property type="term" value="F:phosphorelay sensor kinase activity"/>
    <property type="evidence" value="ECO:0007669"/>
    <property type="project" value="InterPro"/>
</dbReference>
<dbReference type="PANTHER" id="PTHR43065">
    <property type="entry name" value="SENSOR HISTIDINE KINASE"/>
    <property type="match status" value="1"/>
</dbReference>
<dbReference type="GO" id="GO:0005886">
    <property type="term" value="C:plasma membrane"/>
    <property type="evidence" value="ECO:0007669"/>
    <property type="project" value="UniProtKB-SubCell"/>
</dbReference>
<keyword evidence="9" id="KW-0418">Kinase</keyword>
<organism evidence="17 18">
    <name type="scientific">Paracoccus alcaliphilus</name>
    <dbReference type="NCBI Taxonomy" id="34002"/>
    <lineage>
        <taxon>Bacteria</taxon>
        <taxon>Pseudomonadati</taxon>
        <taxon>Pseudomonadota</taxon>
        <taxon>Alphaproteobacteria</taxon>
        <taxon>Rhodobacterales</taxon>
        <taxon>Paracoccaceae</taxon>
        <taxon>Paracoccus</taxon>
    </lineage>
</organism>
<evidence type="ECO:0000256" key="9">
    <source>
        <dbReference type="ARBA" id="ARBA00022777"/>
    </source>
</evidence>
<dbReference type="SMART" id="SM00388">
    <property type="entry name" value="HisKA"/>
    <property type="match status" value="1"/>
</dbReference>
<dbReference type="STRING" id="34002.SAMN04489859_101298"/>
<dbReference type="InterPro" id="IPR003594">
    <property type="entry name" value="HATPase_dom"/>
</dbReference>
<evidence type="ECO:0000256" key="2">
    <source>
        <dbReference type="ARBA" id="ARBA00004651"/>
    </source>
</evidence>
<dbReference type="InterPro" id="IPR033479">
    <property type="entry name" value="dCache_1"/>
</dbReference>
<dbReference type="InterPro" id="IPR035965">
    <property type="entry name" value="PAS-like_dom_sf"/>
</dbReference>
<gene>
    <name evidence="17" type="ORF">SAMN04489859_101298</name>
</gene>
<keyword evidence="12" id="KW-0902">Two-component regulatory system</keyword>
<name>A0A1H8IGA1_9RHOB</name>
<dbReference type="Gene3D" id="1.10.287.130">
    <property type="match status" value="1"/>
</dbReference>
<dbReference type="InterPro" id="IPR036890">
    <property type="entry name" value="HATPase_C_sf"/>
</dbReference>
<dbReference type="PROSITE" id="PS50113">
    <property type="entry name" value="PAC"/>
    <property type="match status" value="1"/>
</dbReference>
<dbReference type="InterPro" id="IPR036097">
    <property type="entry name" value="HisK_dim/P_sf"/>
</dbReference>
<keyword evidence="13 14" id="KW-0472">Membrane</keyword>
<dbReference type="InterPro" id="IPR004358">
    <property type="entry name" value="Sig_transdc_His_kin-like_C"/>
</dbReference>
<evidence type="ECO:0000256" key="11">
    <source>
        <dbReference type="ARBA" id="ARBA00022989"/>
    </source>
</evidence>
<evidence type="ECO:0000256" key="6">
    <source>
        <dbReference type="ARBA" id="ARBA00022679"/>
    </source>
</evidence>
<dbReference type="Gene3D" id="3.30.565.10">
    <property type="entry name" value="Histidine kinase-like ATPase, C-terminal domain"/>
    <property type="match status" value="1"/>
</dbReference>
<evidence type="ECO:0000313" key="18">
    <source>
        <dbReference type="Proteomes" id="UP000199054"/>
    </source>
</evidence>
<dbReference type="OrthoDB" id="9795133at2"/>
<dbReference type="Pfam" id="PF00512">
    <property type="entry name" value="HisKA"/>
    <property type="match status" value="1"/>
</dbReference>
<dbReference type="SUPFAM" id="SSF103190">
    <property type="entry name" value="Sensory domain-like"/>
    <property type="match status" value="1"/>
</dbReference>
<feature type="domain" description="PAC" evidence="16">
    <location>
        <begin position="486"/>
        <end position="538"/>
    </location>
</feature>
<evidence type="ECO:0000256" key="3">
    <source>
        <dbReference type="ARBA" id="ARBA00012438"/>
    </source>
</evidence>
<dbReference type="PROSITE" id="PS50109">
    <property type="entry name" value="HIS_KIN"/>
    <property type="match status" value="1"/>
</dbReference>
<dbReference type="InterPro" id="IPR005467">
    <property type="entry name" value="His_kinase_dom"/>
</dbReference>
<feature type="domain" description="Histidine kinase" evidence="15">
    <location>
        <begin position="558"/>
        <end position="771"/>
    </location>
</feature>
<dbReference type="NCBIfam" id="TIGR00229">
    <property type="entry name" value="sensory_box"/>
    <property type="match status" value="1"/>
</dbReference>
<protein>
    <recommendedName>
        <fullName evidence="3">histidine kinase</fullName>
        <ecNumber evidence="3">2.7.13.3</ecNumber>
    </recommendedName>
</protein>
<evidence type="ECO:0000256" key="8">
    <source>
        <dbReference type="ARBA" id="ARBA00022741"/>
    </source>
</evidence>
<keyword evidence="6" id="KW-0808">Transferase</keyword>
<dbReference type="Proteomes" id="UP000199054">
    <property type="component" value="Unassembled WGS sequence"/>
</dbReference>
<dbReference type="Pfam" id="PF02743">
    <property type="entry name" value="dCache_1"/>
    <property type="match status" value="1"/>
</dbReference>
<dbReference type="PANTHER" id="PTHR43065:SF10">
    <property type="entry name" value="PEROXIDE STRESS-ACTIVATED HISTIDINE KINASE MAK3"/>
    <property type="match status" value="1"/>
</dbReference>
<keyword evidence="4" id="KW-1003">Cell membrane</keyword>
<keyword evidence="7 14" id="KW-0812">Transmembrane</keyword>
<dbReference type="InterPro" id="IPR000014">
    <property type="entry name" value="PAS"/>
</dbReference>
<dbReference type="Pfam" id="PF13426">
    <property type="entry name" value="PAS_9"/>
    <property type="match status" value="1"/>
</dbReference>
<keyword evidence="10" id="KW-0067">ATP-binding</keyword>
<dbReference type="SUPFAM" id="SSF55785">
    <property type="entry name" value="PYP-like sensor domain (PAS domain)"/>
    <property type="match status" value="1"/>
</dbReference>
<evidence type="ECO:0000256" key="5">
    <source>
        <dbReference type="ARBA" id="ARBA00022553"/>
    </source>
</evidence>
<comment type="subcellular location">
    <subcellularLocation>
        <location evidence="2">Cell membrane</location>
        <topology evidence="2">Multi-pass membrane protein</topology>
    </subcellularLocation>
</comment>
<evidence type="ECO:0000256" key="13">
    <source>
        <dbReference type="ARBA" id="ARBA00023136"/>
    </source>
</evidence>
<evidence type="ECO:0000256" key="4">
    <source>
        <dbReference type="ARBA" id="ARBA00022475"/>
    </source>
</evidence>
<dbReference type="CDD" id="cd00082">
    <property type="entry name" value="HisKA"/>
    <property type="match status" value="1"/>
</dbReference>
<dbReference type="InterPro" id="IPR003661">
    <property type="entry name" value="HisK_dim/P_dom"/>
</dbReference>
<dbReference type="Gene3D" id="3.30.450.20">
    <property type="entry name" value="PAS domain"/>
    <property type="match status" value="2"/>
</dbReference>
<feature type="transmembrane region" description="Helical" evidence="14">
    <location>
        <begin position="343"/>
        <end position="364"/>
    </location>
</feature>
<dbReference type="SMART" id="SM00387">
    <property type="entry name" value="HATPase_c"/>
    <property type="match status" value="1"/>
</dbReference>
<keyword evidence="5" id="KW-0597">Phosphoprotein</keyword>
<dbReference type="AlphaFoldDB" id="A0A1H8IGA1"/>
<keyword evidence="11 14" id="KW-1133">Transmembrane helix</keyword>
<dbReference type="SUPFAM" id="SSF47384">
    <property type="entry name" value="Homodimeric domain of signal transducing histidine kinase"/>
    <property type="match status" value="1"/>
</dbReference>
<evidence type="ECO:0000313" key="17">
    <source>
        <dbReference type="EMBL" id="SEN67246.1"/>
    </source>
</evidence>
<evidence type="ECO:0000256" key="14">
    <source>
        <dbReference type="SAM" id="Phobius"/>
    </source>
</evidence>
<keyword evidence="8" id="KW-0547">Nucleotide-binding</keyword>
<evidence type="ECO:0000259" key="16">
    <source>
        <dbReference type="PROSITE" id="PS50113"/>
    </source>
</evidence>
<dbReference type="GO" id="GO:0005524">
    <property type="term" value="F:ATP binding"/>
    <property type="evidence" value="ECO:0007669"/>
    <property type="project" value="UniProtKB-KW"/>
</dbReference>
<evidence type="ECO:0000259" key="15">
    <source>
        <dbReference type="PROSITE" id="PS50109"/>
    </source>
</evidence>
<dbReference type="RefSeq" id="WP_090612083.1">
    <property type="nucleotide sequence ID" value="NZ_CP067124.1"/>
</dbReference>
<reference evidence="17 18" key="1">
    <citation type="submission" date="2016-10" db="EMBL/GenBank/DDBJ databases">
        <authorList>
            <person name="de Groot N.N."/>
        </authorList>
    </citation>
    <scope>NUCLEOTIDE SEQUENCE [LARGE SCALE GENOMIC DNA]</scope>
    <source>
        <strain evidence="17 18">DSM 8512</strain>
    </source>
</reference>
<sequence length="773" mass="84576">MRNSLGAMLAIGLAGLQFIAVLAIVFSSYLTSERALMDHARGLLSDVGFNTIEHSKGFLNPARGAAELAARLAQNHIVASDDHRALEQLLFQQLQLAPQFAGLYYGSENGDFIYVMRSDGPGPFRTKFVIVDGPRRHVEMIWRDNKFNFITRETDPADTFDPRTRPWYERARDTLGTIWTDPYIFFSSQQPGITLAAPVLNGEGGIRGVVGVDIEISDISDFLARLKIGNTGKALIINRNGDVIAHPQPELIKTRDSDGTLRFTSINEIEDPIARAAFGDTDAEPDFDFLVGSERPFQFTHNGAVYVSTLMPIISEILPWTIAVYAPEDDFTGVIKRNRTENLWIAAVVAIITGLVGLLLAEFIHQPVKAFAVRSALISQGEIDPSEPQPSTYRELAHANETLVQQIVARKKTEQEYGQTFDLSSRGMAQTDWASGRFLRVNAQLCAMMGYGADELKDMRIADLVQPGSNLSLALDAGALDESFATTQEAWFQRKDGSAICVTLNAIVIRDHDGRPLHAVLTLDDVTESKEKEAQISQLNSDLSHLARGNTMGQMAAGLAHELNQPLAVIAQDADTARLILEQDADHDPELREILTEIEQQSHRAADIIRALRGFILKDGGARHRFSFVELFEQTQRLVQPEAHRAGVSIIADLGQPPMVEANRIQVAQVIVNLLRNAIEAIASENPGGAGRVTVSALPVDGALQVSVHDSGPGVAEGVKLFSRFETTKPDGMGLGLSICRTMVEANGGQLWQDPQVTGGACFRFTLPFAKIA</sequence>
<proteinExistence type="predicted"/>
<accession>A0A1H8IGA1</accession>
<dbReference type="EMBL" id="FODE01000012">
    <property type="protein sequence ID" value="SEN67246.1"/>
    <property type="molecule type" value="Genomic_DNA"/>
</dbReference>
<evidence type="ECO:0000256" key="1">
    <source>
        <dbReference type="ARBA" id="ARBA00000085"/>
    </source>
</evidence>
<dbReference type="SUPFAM" id="SSF55874">
    <property type="entry name" value="ATPase domain of HSP90 chaperone/DNA topoisomerase II/histidine kinase"/>
    <property type="match status" value="1"/>
</dbReference>
<dbReference type="PRINTS" id="PR00344">
    <property type="entry name" value="BCTRLSENSOR"/>
</dbReference>
<comment type="catalytic activity">
    <reaction evidence="1">
        <text>ATP + protein L-histidine = ADP + protein N-phospho-L-histidine.</text>
        <dbReference type="EC" id="2.7.13.3"/>
    </reaction>
</comment>
<dbReference type="InterPro" id="IPR029151">
    <property type="entry name" value="Sensor-like_sf"/>
</dbReference>
<dbReference type="CDD" id="cd00130">
    <property type="entry name" value="PAS"/>
    <property type="match status" value="1"/>
</dbReference>
<keyword evidence="18" id="KW-1185">Reference proteome</keyword>
<dbReference type="EC" id="2.7.13.3" evidence="3"/>
<dbReference type="InterPro" id="IPR000700">
    <property type="entry name" value="PAS-assoc_C"/>
</dbReference>